<dbReference type="Pfam" id="PF01426">
    <property type="entry name" value="BAH"/>
    <property type="match status" value="1"/>
</dbReference>
<feature type="domain" description="BAH" evidence="5">
    <location>
        <begin position="47"/>
        <end position="162"/>
    </location>
</feature>
<keyword evidence="2 3" id="KW-0539">Nucleus</keyword>
<dbReference type="Gene3D" id="2.30.30.490">
    <property type="match status" value="1"/>
</dbReference>
<protein>
    <recommendedName>
        <fullName evidence="9">BAH domain-containing protein</fullName>
    </recommendedName>
</protein>
<dbReference type="PANTHER" id="PTHR46548:SF1">
    <property type="entry name" value="BAH AND TFIIS DOMAIN-CONTAINING PROTEIN-RELATED"/>
    <property type="match status" value="1"/>
</dbReference>
<sequence length="1580" mass="169459">MHGRDGGENRKLSRHMWTVPSTATTKTVVGVIDSNGSSASCLFKDGRKIGVGDCALFKPAKDSPPFVGIIRGWTSEKESNLTLRVNWLYRPAEVKLSKCVALEAAPNEVFYSFHSDEIPAASLLHPCKVAFLPKGAELPPGVSSFVCRRVYDITNKSLWWLTDQDYIDDRQEEVYQLLHKTRIEMHVSVDQQQGPRSPRPVNGSVATSPLKNSPDSVQNSSSNLSSHKKGKKRERGDQSFDASKRERSSRLDDVDSSQLRSESTLSAEIAKFYEKGGLLDSEAVVRLVRLMQPEKSEKKIDLTGRSMLAGIIAATDKLDCLNQFVQLRGLHVLNEWLQEIHKGKFGDSGNQKHSDKSVDDFLLVLLRALDKLPVNLNALQMCNIGKSVNHLRSHKNSEIQKKARSLVDTWKKRVEAEMNVSDVKPGSNQAVPWTSRSQHDNSHGGNRHPSGSDAAIRSSLTHHSSVKSTSVKPVPGDTTSKFGPAYPGGMRSTLSPTSATDHFKDGQSRINVNGGSSEPQSVAREERSSSSSQSHTNSQCSSDRAKNLVTCGKEDARGSTDGSRSLNNTVGSSSKHRKQAISPSSSAHRETASNKSSAMARNSVVEKVSRTAIDASVPENNNHKLIVKIPNRGRGPAQSTAGGCLEDSSCRNSRASSPVLSEKQDQSDASMRGHKHDCHQFPEVDRSSNSAHQKTSEIRKPPNLSKIPCSPSSNEIKSSKAHDSSFSSMNALIESCAKLSEANVPMLAGDDVGMNLLASVAAGEIPKTGIVSPAASPHRNTKMAEHSSSSHVGNQKQLHGDDVVQQGHSNVDVGSDHHINAAGVLKAGGEISKLGGVKNENLHRNAEGCLKNNGILEEKRGAVSSPAAVACTTGRSMVDVGVETANRKTEDKVKVVNELPVASQGLVPLEVEDKVKVVNDDFEQKALKDTACPNDDEDRKVGQGLQTNITFEQKSFAVTMKFDSTDTNEKPVMASSVKSHHSAAVLNDVKSEKPEGVAVCGLACQAGNRILVKESAPSSAPVKEGESFVCCADVDQDRNCQDQNSEKKDSPVHQSGSSATQVSSTAVALLEADLRQNAEETKLTAREDGGKENNGSTTEDVSTQPASGVPDVDTKLGFDLNEGFDDDEGKNGEPANFDSRPCPDIVCSVSPLQIPVSSASCGLPASVTVAAAAKGPFVPPDDLLWNKRELGWKGSAATSAFRPAEPRKSLVPDAPACRPARFPLDIDLNVADESSLQEFNVRNTPVCELMTTASLRNSGGLDLDLNKVDEASDMTHVGRHMASNIQRFEVSTQHAKPSTSNVYSNGAGSGKRDFDLNDGPSTEELPFEQIPSRQLTSGNLPFQPAFGPRITSSDTGNYFSWYPPGASYSVSMTPSVIPDREAYSIVGMGGGGQRVMGGPTTALSFNPDSFNGSVLSSSPALPFHPAPFQYPVLPFGNSFSLPTSAMAGGSSGFMDPTAAGRISAIPSQLVGNPAAVSFQYPHGYVVSRPIPDAGNNCIIGSNHKWGKQGLDLNSGPGALDVEGRDEALPLVSRQVSTISSQSLADEQARMYSMGGGHMKRKEPEGGWNIDKLNFKQSSWR</sequence>
<feature type="compositionally biased region" description="Polar residues" evidence="4">
    <location>
        <begin position="1291"/>
        <end position="1306"/>
    </location>
</feature>
<evidence type="ECO:0000256" key="2">
    <source>
        <dbReference type="ARBA" id="ARBA00023242"/>
    </source>
</evidence>
<feature type="compositionally biased region" description="Low complexity" evidence="4">
    <location>
        <begin position="529"/>
        <end position="542"/>
    </location>
</feature>
<evidence type="ECO:0000259" key="5">
    <source>
        <dbReference type="PROSITE" id="PS51038"/>
    </source>
</evidence>
<dbReference type="GeneID" id="110788124"/>
<dbReference type="Gene3D" id="1.20.930.10">
    <property type="entry name" value="Conserved domain common to transcription factors TFIIS, elongin A, CRSP70"/>
    <property type="match status" value="1"/>
</dbReference>
<dbReference type="InterPro" id="IPR035441">
    <property type="entry name" value="TFIIS/LEDGF_dom_sf"/>
</dbReference>
<feature type="region of interest" description="Disordered" evidence="4">
    <location>
        <begin position="624"/>
        <end position="721"/>
    </location>
</feature>
<dbReference type="InterPro" id="IPR043151">
    <property type="entry name" value="BAH_sf"/>
</dbReference>
<dbReference type="InterPro" id="IPR001025">
    <property type="entry name" value="BAH_dom"/>
</dbReference>
<dbReference type="Proteomes" id="UP000813463">
    <property type="component" value="Chromosome 5"/>
</dbReference>
<feature type="compositionally biased region" description="Low complexity" evidence="4">
    <location>
        <begin position="211"/>
        <end position="225"/>
    </location>
</feature>
<dbReference type="SMART" id="SM00439">
    <property type="entry name" value="BAH"/>
    <property type="match status" value="1"/>
</dbReference>
<evidence type="ECO:0000313" key="7">
    <source>
        <dbReference type="Proteomes" id="UP000813463"/>
    </source>
</evidence>
<gene>
    <name evidence="8" type="primary">LOC110788124</name>
</gene>
<dbReference type="SMART" id="SM00509">
    <property type="entry name" value="TFS2N"/>
    <property type="match status" value="1"/>
</dbReference>
<feature type="compositionally biased region" description="Polar residues" evidence="4">
    <location>
        <begin position="650"/>
        <end position="659"/>
    </location>
</feature>
<evidence type="ECO:0000256" key="1">
    <source>
        <dbReference type="ARBA" id="ARBA00004123"/>
    </source>
</evidence>
<feature type="compositionally biased region" description="Polar residues" evidence="4">
    <location>
        <begin position="786"/>
        <end position="797"/>
    </location>
</feature>
<evidence type="ECO:0000256" key="3">
    <source>
        <dbReference type="PROSITE-ProRule" id="PRU00649"/>
    </source>
</evidence>
<reference evidence="8" key="2">
    <citation type="submission" date="2025-08" db="UniProtKB">
        <authorList>
            <consortium name="RefSeq"/>
        </authorList>
    </citation>
    <scope>IDENTIFICATION</scope>
    <source>
        <tissue evidence="8">Leaf</tissue>
    </source>
</reference>
<dbReference type="SUPFAM" id="SSF47676">
    <property type="entry name" value="Conserved domain common to transcription factors TFIIS, elongin A, CRSP70"/>
    <property type="match status" value="1"/>
</dbReference>
<feature type="compositionally biased region" description="Basic and acidic residues" evidence="4">
    <location>
        <begin position="1040"/>
        <end position="1051"/>
    </location>
</feature>
<feature type="region of interest" description="Disordered" evidence="4">
    <location>
        <begin position="1291"/>
        <end position="1325"/>
    </location>
</feature>
<dbReference type="KEGG" id="soe:110788124"/>
<organism evidence="7 8">
    <name type="scientific">Spinacia oleracea</name>
    <name type="common">Spinach</name>
    <dbReference type="NCBI Taxonomy" id="3562"/>
    <lineage>
        <taxon>Eukaryota</taxon>
        <taxon>Viridiplantae</taxon>
        <taxon>Streptophyta</taxon>
        <taxon>Embryophyta</taxon>
        <taxon>Tracheophyta</taxon>
        <taxon>Spermatophyta</taxon>
        <taxon>Magnoliopsida</taxon>
        <taxon>eudicotyledons</taxon>
        <taxon>Gunneridae</taxon>
        <taxon>Pentapetalae</taxon>
        <taxon>Caryophyllales</taxon>
        <taxon>Chenopodiaceae</taxon>
        <taxon>Chenopodioideae</taxon>
        <taxon>Anserineae</taxon>
        <taxon>Spinacia</taxon>
    </lineage>
</organism>
<feature type="compositionally biased region" description="Polar residues" evidence="4">
    <location>
        <begin position="508"/>
        <end position="520"/>
    </location>
</feature>
<evidence type="ECO:0008006" key="9">
    <source>
        <dbReference type="Google" id="ProtNLM"/>
    </source>
</evidence>
<feature type="compositionally biased region" description="Basic and acidic residues" evidence="4">
    <location>
        <begin position="234"/>
        <end position="253"/>
    </location>
</feature>
<evidence type="ECO:0000256" key="4">
    <source>
        <dbReference type="SAM" id="MobiDB-lite"/>
    </source>
</evidence>
<dbReference type="GO" id="GO:0003682">
    <property type="term" value="F:chromatin binding"/>
    <property type="evidence" value="ECO:0007669"/>
    <property type="project" value="InterPro"/>
</dbReference>
<feature type="compositionally biased region" description="Low complexity" evidence="4">
    <location>
        <begin position="1054"/>
        <end position="1064"/>
    </location>
</feature>
<accession>A0A9R0IFZ4</accession>
<feature type="region of interest" description="Disordered" evidence="4">
    <location>
        <begin position="418"/>
        <end position="605"/>
    </location>
</feature>
<dbReference type="PROSITE" id="PS51038">
    <property type="entry name" value="BAH"/>
    <property type="match status" value="1"/>
</dbReference>
<feature type="region of interest" description="Disordered" evidence="4">
    <location>
        <begin position="770"/>
        <end position="798"/>
    </location>
</feature>
<feature type="region of interest" description="Disordered" evidence="4">
    <location>
        <begin position="1080"/>
        <end position="1138"/>
    </location>
</feature>
<dbReference type="PROSITE" id="PS51319">
    <property type="entry name" value="TFIIS_N"/>
    <property type="match status" value="1"/>
</dbReference>
<dbReference type="CDD" id="cd00183">
    <property type="entry name" value="TFIIS_I"/>
    <property type="match status" value="1"/>
</dbReference>
<dbReference type="PANTHER" id="PTHR46548">
    <property type="entry name" value="BAH AND TFIIS DOMAIN-CONTAINING PROTEIN-RELATED"/>
    <property type="match status" value="1"/>
</dbReference>
<reference evidence="7" key="1">
    <citation type="journal article" date="2021" name="Nat. Commun.">
        <title>Genomic analyses provide insights into spinach domestication and the genetic basis of agronomic traits.</title>
        <authorList>
            <person name="Cai X."/>
            <person name="Sun X."/>
            <person name="Xu C."/>
            <person name="Sun H."/>
            <person name="Wang X."/>
            <person name="Ge C."/>
            <person name="Zhang Z."/>
            <person name="Wang Q."/>
            <person name="Fei Z."/>
            <person name="Jiao C."/>
            <person name="Wang Q."/>
        </authorList>
    </citation>
    <scope>NUCLEOTIDE SEQUENCE [LARGE SCALE GENOMIC DNA]</scope>
    <source>
        <strain evidence="7">cv. Varoflay</strain>
    </source>
</reference>
<comment type="subcellular location">
    <subcellularLocation>
        <location evidence="1 3">Nucleus</location>
    </subcellularLocation>
</comment>
<feature type="region of interest" description="Disordered" evidence="4">
    <location>
        <begin position="188"/>
        <end position="257"/>
    </location>
</feature>
<evidence type="ECO:0000259" key="6">
    <source>
        <dbReference type="PROSITE" id="PS51319"/>
    </source>
</evidence>
<feature type="region of interest" description="Disordered" evidence="4">
    <location>
        <begin position="1040"/>
        <end position="1064"/>
    </location>
</feature>
<dbReference type="InterPro" id="IPR017923">
    <property type="entry name" value="TFIIS_N"/>
</dbReference>
<keyword evidence="7" id="KW-1185">Reference proteome</keyword>
<dbReference type="InterPro" id="IPR003617">
    <property type="entry name" value="TFIIS/CRSP70_N_sub"/>
</dbReference>
<evidence type="ECO:0000313" key="8">
    <source>
        <dbReference type="RefSeq" id="XP_021848461.2"/>
    </source>
</evidence>
<dbReference type="Pfam" id="PF08711">
    <property type="entry name" value="Med26"/>
    <property type="match status" value="1"/>
</dbReference>
<proteinExistence type="predicted"/>
<name>A0A9R0IFZ4_SPIOL</name>
<feature type="compositionally biased region" description="Low complexity" evidence="4">
    <location>
        <begin position="458"/>
        <end position="472"/>
    </location>
</feature>
<feature type="domain" description="TFIIS N-terminal" evidence="6">
    <location>
        <begin position="331"/>
        <end position="417"/>
    </location>
</feature>
<feature type="compositionally biased region" description="Basic and acidic residues" evidence="4">
    <location>
        <begin position="1080"/>
        <end position="1091"/>
    </location>
</feature>
<feature type="compositionally biased region" description="Polar residues" evidence="4">
    <location>
        <begin position="560"/>
        <end position="573"/>
    </location>
</feature>
<dbReference type="GO" id="GO:0005634">
    <property type="term" value="C:nucleus"/>
    <property type="evidence" value="ECO:0007669"/>
    <property type="project" value="UniProtKB-SubCell"/>
</dbReference>
<dbReference type="RefSeq" id="XP_021848461.2">
    <property type="nucleotide sequence ID" value="XM_021992769.2"/>
</dbReference>
<feature type="compositionally biased region" description="Polar residues" evidence="4">
    <location>
        <begin position="426"/>
        <end position="436"/>
    </location>
</feature>
<feature type="compositionally biased region" description="Polar residues" evidence="4">
    <location>
        <begin position="1093"/>
        <end position="1106"/>
    </location>
</feature>